<protein>
    <submittedName>
        <fullName evidence="2">Uncharacterized protein</fullName>
    </submittedName>
</protein>
<dbReference type="Proteomes" id="UP000239480">
    <property type="component" value="Unassembled WGS sequence"/>
</dbReference>
<keyword evidence="1" id="KW-1133">Transmembrane helix</keyword>
<feature type="transmembrane region" description="Helical" evidence="1">
    <location>
        <begin position="20"/>
        <end position="40"/>
    </location>
</feature>
<sequence length="372" mass="41116">MSFPDRRDDGPIDTPPKSSWLAWLGLTTVVLLALAFPLYMPWMIAVAESYGWSWVVPVLGMIGALVALTLCIVFQVTLRSTLVAIALVAAGGSAAWFLDALPGRAFGPVDGGKAALHYTVNHSKNFPDAAKIGFNLADVSSVASLDALPDGALGLLWMRNGYNTTCEFKKSDDDLVKIVQEARDHPKFSGIYFIADIPRPTTCPDAPERIAERTALIHKHHPEGRSFIAISGGYYYQEEFAQLADSADLIGVVVYPCNTKLGGCDMDKIDERVNRALDAGIPKSRLVPVFQAFGQACTVDQKNFYSVPSSEDVQKMFDRWDSLLPPEIRPFDMTYSWGMQETQSCPSLAMMDGGEYPDLQQFFKSYFQRMNR</sequence>
<comment type="caution">
    <text evidence="2">The sequence shown here is derived from an EMBL/GenBank/DDBJ whole genome shotgun (WGS) entry which is preliminary data.</text>
</comment>
<name>A0A2T0RVM2_9RHOB</name>
<keyword evidence="1" id="KW-0812">Transmembrane</keyword>
<proteinExistence type="predicted"/>
<feature type="transmembrane region" description="Helical" evidence="1">
    <location>
        <begin position="52"/>
        <end position="74"/>
    </location>
</feature>
<accession>A0A2T0RVM2</accession>
<organism evidence="2 3">
    <name type="scientific">Aliiruegeria haliotis</name>
    <dbReference type="NCBI Taxonomy" id="1280846"/>
    <lineage>
        <taxon>Bacteria</taxon>
        <taxon>Pseudomonadati</taxon>
        <taxon>Pseudomonadota</taxon>
        <taxon>Alphaproteobacteria</taxon>
        <taxon>Rhodobacterales</taxon>
        <taxon>Roseobacteraceae</taxon>
        <taxon>Aliiruegeria</taxon>
    </lineage>
</organism>
<feature type="transmembrane region" description="Helical" evidence="1">
    <location>
        <begin position="81"/>
        <end position="98"/>
    </location>
</feature>
<keyword evidence="1" id="KW-0472">Membrane</keyword>
<dbReference type="AlphaFoldDB" id="A0A2T0RVM2"/>
<dbReference type="OrthoDB" id="3817502at2"/>
<gene>
    <name evidence="2" type="ORF">CLV78_102377</name>
</gene>
<reference evidence="2 3" key="1">
    <citation type="submission" date="2018-03" db="EMBL/GenBank/DDBJ databases">
        <title>Genomic Encyclopedia of Archaeal and Bacterial Type Strains, Phase II (KMG-II): from individual species to whole genera.</title>
        <authorList>
            <person name="Goeker M."/>
        </authorList>
    </citation>
    <scope>NUCLEOTIDE SEQUENCE [LARGE SCALE GENOMIC DNA]</scope>
    <source>
        <strain evidence="2 3">DSM 29328</strain>
    </source>
</reference>
<dbReference type="EMBL" id="PVTD01000002">
    <property type="protein sequence ID" value="PRY25200.1"/>
    <property type="molecule type" value="Genomic_DNA"/>
</dbReference>
<keyword evidence="3" id="KW-1185">Reference proteome</keyword>
<evidence type="ECO:0000313" key="3">
    <source>
        <dbReference type="Proteomes" id="UP000239480"/>
    </source>
</evidence>
<evidence type="ECO:0000313" key="2">
    <source>
        <dbReference type="EMBL" id="PRY25200.1"/>
    </source>
</evidence>
<evidence type="ECO:0000256" key="1">
    <source>
        <dbReference type="SAM" id="Phobius"/>
    </source>
</evidence>